<sequence>MNDRLEADAGTGVGREIGEFIRHEVGGVRRVDRRIFTDPELFELEMKQIWEKVWVYAGHESQLPKPKDFMTTWIGRTPIIVNRNKSGALNAFVNVCTHRGATLCRTTKGSTSNFVCPFHGWAFDGDGNLLAPMNEDGAGYPPGFDKANLGLRRVRLESYRGFLFATLNDSAEPIREYLAESKAFIDLIVDQSPKGLEVLKGRSTYTYDGNWKMQAENGVDGYHVAAVHANYVQVMRHRAESLTHGEKNKAMNVGDLPNARGGYYDLGHGHTVLWSDWTNPQDRPIYSRREELTARLGPEKSDWAVGRLRNLLIYPNVLLMDQTSTQIRVFRPLSVNKTEVTIFCFAPIGEAPADRAKRIRQYEDFFNASGMATPDDLTEFGESQKGCTANSVIRWSEMSRGASHEISGADEGARALGIAPLSSGARIEDEGIFVAQHQRWLDLMSANSKGEV</sequence>
<protein>
    <submittedName>
        <fullName evidence="8">Benzoate 1,2-dioxygenase large subunit</fullName>
    </submittedName>
</protein>
<accession>A0A248VY29</accession>
<proteinExistence type="inferred from homology"/>
<dbReference type="CDD" id="cd08879">
    <property type="entry name" value="RHO_alpha_C_AntDO-like"/>
    <property type="match status" value="1"/>
</dbReference>
<dbReference type="AlphaFoldDB" id="A0A248VY29"/>
<dbReference type="SUPFAM" id="SSF55961">
    <property type="entry name" value="Bet v1-like"/>
    <property type="match status" value="1"/>
</dbReference>
<dbReference type="KEGG" id="parb:CJU94_37910"/>
<keyword evidence="6" id="KW-0411">Iron-sulfur</keyword>
<evidence type="ECO:0000256" key="5">
    <source>
        <dbReference type="ARBA" id="ARBA00023004"/>
    </source>
</evidence>
<evidence type="ECO:0000259" key="7">
    <source>
        <dbReference type="PROSITE" id="PS51296"/>
    </source>
</evidence>
<evidence type="ECO:0000256" key="6">
    <source>
        <dbReference type="ARBA" id="ARBA00023014"/>
    </source>
</evidence>
<dbReference type="Gene3D" id="2.102.10.10">
    <property type="entry name" value="Rieske [2Fe-2S] iron-sulphur domain"/>
    <property type="match status" value="1"/>
</dbReference>
<keyword evidence="8" id="KW-0223">Dioxygenase</keyword>
<keyword evidence="8" id="KW-0614">Plasmid</keyword>
<comment type="similarity">
    <text evidence="1">Belongs to the bacterial ring-hydroxylating dioxygenase alpha subunit family.</text>
</comment>
<keyword evidence="4" id="KW-0560">Oxidoreductase</keyword>
<dbReference type="PANTHER" id="PTHR43756">
    <property type="entry name" value="CHOLINE MONOOXYGENASE, CHLOROPLASTIC"/>
    <property type="match status" value="1"/>
</dbReference>
<dbReference type="GO" id="GO:0005506">
    <property type="term" value="F:iron ion binding"/>
    <property type="evidence" value="ECO:0007669"/>
    <property type="project" value="InterPro"/>
</dbReference>
<evidence type="ECO:0000313" key="8">
    <source>
        <dbReference type="EMBL" id="ASW03941.1"/>
    </source>
</evidence>
<dbReference type="OrthoDB" id="9790995at2"/>
<dbReference type="PRINTS" id="PR00090">
    <property type="entry name" value="RNGDIOXGNASE"/>
</dbReference>
<dbReference type="RefSeq" id="WP_095423688.1">
    <property type="nucleotide sequence ID" value="NZ_CP022992.1"/>
</dbReference>
<keyword evidence="9" id="KW-1185">Reference proteome</keyword>
<dbReference type="EMBL" id="CP022992">
    <property type="protein sequence ID" value="ASW03941.1"/>
    <property type="molecule type" value="Genomic_DNA"/>
</dbReference>
<dbReference type="Gene3D" id="3.90.380.10">
    <property type="entry name" value="Naphthalene 1,2-dioxygenase Alpha Subunit, Chain A, domain 1"/>
    <property type="match status" value="1"/>
</dbReference>
<evidence type="ECO:0000313" key="9">
    <source>
        <dbReference type="Proteomes" id="UP000215158"/>
    </source>
</evidence>
<dbReference type="InterPro" id="IPR015879">
    <property type="entry name" value="Ring_hydroxy_dOase_asu_C_dom"/>
</dbReference>
<evidence type="ECO:0000256" key="1">
    <source>
        <dbReference type="ARBA" id="ARBA00008751"/>
    </source>
</evidence>
<dbReference type="InterPro" id="IPR036922">
    <property type="entry name" value="Rieske_2Fe-2S_sf"/>
</dbReference>
<reference evidence="8 9" key="1">
    <citation type="submission" date="2017-08" db="EMBL/GenBank/DDBJ databases">
        <title>Identification and genetic characteristics of simultaneous BTEX- and naphthalene-degrading Paraburkholderia sp. BN5 isolated from petroleum-contaminated soil.</title>
        <authorList>
            <person name="Lee Y."/>
            <person name="Jeon C.O."/>
        </authorList>
    </citation>
    <scope>NUCLEOTIDE SEQUENCE [LARGE SCALE GENOMIC DNA]</scope>
    <source>
        <strain evidence="8 9">BN5</strain>
        <plasmid evidence="8 9">pBN2</plasmid>
    </source>
</reference>
<evidence type="ECO:0000256" key="2">
    <source>
        <dbReference type="ARBA" id="ARBA00022714"/>
    </source>
</evidence>
<evidence type="ECO:0000256" key="4">
    <source>
        <dbReference type="ARBA" id="ARBA00023002"/>
    </source>
</evidence>
<dbReference type="InterPro" id="IPR017941">
    <property type="entry name" value="Rieske_2Fe-2S"/>
</dbReference>
<gene>
    <name evidence="8" type="ORF">CJU94_37910</name>
</gene>
<keyword evidence="5" id="KW-0408">Iron</keyword>
<dbReference type="Proteomes" id="UP000215158">
    <property type="component" value="Plasmid pBN2"/>
</dbReference>
<keyword evidence="3" id="KW-0479">Metal-binding</keyword>
<evidence type="ECO:0000256" key="3">
    <source>
        <dbReference type="ARBA" id="ARBA00022723"/>
    </source>
</evidence>
<dbReference type="GO" id="GO:0051213">
    <property type="term" value="F:dioxygenase activity"/>
    <property type="evidence" value="ECO:0007669"/>
    <property type="project" value="UniProtKB-KW"/>
</dbReference>
<dbReference type="PROSITE" id="PS51296">
    <property type="entry name" value="RIESKE"/>
    <property type="match status" value="1"/>
</dbReference>
<name>A0A248VY29_9BURK</name>
<geneLocation type="plasmid" evidence="8 9">
    <name>pBN2</name>
</geneLocation>
<keyword evidence="2" id="KW-0001">2Fe-2S</keyword>
<dbReference type="InterPro" id="IPR001663">
    <property type="entry name" value="Rng_hydr_dOase-A"/>
</dbReference>
<feature type="domain" description="Rieske" evidence="7">
    <location>
        <begin position="55"/>
        <end position="165"/>
    </location>
</feature>
<dbReference type="GO" id="GO:0051537">
    <property type="term" value="F:2 iron, 2 sulfur cluster binding"/>
    <property type="evidence" value="ECO:0007669"/>
    <property type="project" value="UniProtKB-KW"/>
</dbReference>
<dbReference type="SUPFAM" id="SSF50022">
    <property type="entry name" value="ISP domain"/>
    <property type="match status" value="1"/>
</dbReference>
<dbReference type="PANTHER" id="PTHR43756:SF1">
    <property type="entry name" value="3-PHENYLPROPIONATE_CINNAMIC ACID DIOXYGENASE SUBUNIT ALPHA"/>
    <property type="match status" value="1"/>
</dbReference>
<dbReference type="Pfam" id="PF00355">
    <property type="entry name" value="Rieske"/>
    <property type="match status" value="1"/>
</dbReference>
<organism evidence="8 9">
    <name type="scientific">Paraburkholderia aromaticivorans</name>
    <dbReference type="NCBI Taxonomy" id="2026199"/>
    <lineage>
        <taxon>Bacteria</taxon>
        <taxon>Pseudomonadati</taxon>
        <taxon>Pseudomonadota</taxon>
        <taxon>Betaproteobacteria</taxon>
        <taxon>Burkholderiales</taxon>
        <taxon>Burkholderiaceae</taxon>
        <taxon>Paraburkholderia</taxon>
    </lineage>
</organism>
<dbReference type="Pfam" id="PF00848">
    <property type="entry name" value="Ring_hydroxyl_A"/>
    <property type="match status" value="1"/>
</dbReference>